<gene>
    <name evidence="1" type="ORF">UV59_C0015G0022</name>
</gene>
<dbReference type="AlphaFoldDB" id="A0A0G1CGW1"/>
<feature type="non-terminal residue" evidence="1">
    <location>
        <position position="1"/>
    </location>
</feature>
<name>A0A0G1CGW1_9BACT</name>
<evidence type="ECO:0000313" key="1">
    <source>
        <dbReference type="EMBL" id="KKS84699.1"/>
    </source>
</evidence>
<protein>
    <submittedName>
        <fullName evidence="1">Uncharacterized protein</fullName>
    </submittedName>
</protein>
<dbReference type="Proteomes" id="UP000034543">
    <property type="component" value="Unassembled WGS sequence"/>
</dbReference>
<reference evidence="1 2" key="1">
    <citation type="journal article" date="2015" name="Nature">
        <title>rRNA introns, odd ribosomes, and small enigmatic genomes across a large radiation of phyla.</title>
        <authorList>
            <person name="Brown C.T."/>
            <person name="Hug L.A."/>
            <person name="Thomas B.C."/>
            <person name="Sharon I."/>
            <person name="Castelle C.J."/>
            <person name="Singh A."/>
            <person name="Wilkins M.J."/>
            <person name="Williams K.H."/>
            <person name="Banfield J.F."/>
        </authorList>
    </citation>
    <scope>NUCLEOTIDE SEQUENCE [LARGE SCALE GENOMIC DNA]</scope>
</reference>
<proteinExistence type="predicted"/>
<sequence>FLMDVFCLIEELFNLRNPLRRGLGKFGHMTKLYQKSIEVIYIR</sequence>
<evidence type="ECO:0000313" key="2">
    <source>
        <dbReference type="Proteomes" id="UP000034543"/>
    </source>
</evidence>
<comment type="caution">
    <text evidence="1">The sequence shown here is derived from an EMBL/GenBank/DDBJ whole genome shotgun (WGS) entry which is preliminary data.</text>
</comment>
<organism evidence="1 2">
    <name type="scientific">Candidatus Gottesmanbacteria bacterium GW2011_GWA1_43_11</name>
    <dbReference type="NCBI Taxonomy" id="1618436"/>
    <lineage>
        <taxon>Bacteria</taxon>
        <taxon>Candidatus Gottesmaniibacteriota</taxon>
    </lineage>
</organism>
<accession>A0A0G1CGW1</accession>
<dbReference type="EMBL" id="LCFB01000015">
    <property type="protein sequence ID" value="KKS84699.1"/>
    <property type="molecule type" value="Genomic_DNA"/>
</dbReference>